<evidence type="ECO:0000259" key="2">
    <source>
        <dbReference type="Pfam" id="PF14381"/>
    </source>
</evidence>
<dbReference type="Pfam" id="PF14381">
    <property type="entry name" value="EDR1_CTR1_ARMC3_pept"/>
    <property type="match status" value="1"/>
</dbReference>
<feature type="compositionally biased region" description="Pro residues" evidence="1">
    <location>
        <begin position="18"/>
        <end position="27"/>
    </location>
</feature>
<dbReference type="EMBL" id="JAUUTY010000002">
    <property type="protein sequence ID" value="KAK1677545.1"/>
    <property type="molecule type" value="Genomic_DNA"/>
</dbReference>
<feature type="compositionally biased region" description="Basic residues" evidence="1">
    <location>
        <begin position="37"/>
        <end position="47"/>
    </location>
</feature>
<dbReference type="AlphaFoldDB" id="A0AAD8T805"/>
<name>A0AAD8T805_LOLMU</name>
<proteinExistence type="predicted"/>
<evidence type="ECO:0000313" key="3">
    <source>
        <dbReference type="EMBL" id="KAK1677545.1"/>
    </source>
</evidence>
<evidence type="ECO:0000313" key="4">
    <source>
        <dbReference type="Proteomes" id="UP001231189"/>
    </source>
</evidence>
<dbReference type="Proteomes" id="UP001231189">
    <property type="component" value="Unassembled WGS sequence"/>
</dbReference>
<feature type="domain" description="EDR1/CTR1/ARMC3-like peptidase-like" evidence="2">
    <location>
        <begin position="94"/>
        <end position="193"/>
    </location>
</feature>
<accession>A0AAD8T805</accession>
<sequence length="207" mass="22572">MERAAAASFLRDGRMPPRSTPQPPPAEPALEREGRTRARRKSPPTRRLRGDLLHHGVCLLHHGVCLLHHGVCLLHHSVCNQGGPAAAPGDRTTMKALAARYWNHNVVGYDEKLSDGFYEVCGAPMDLDIPYVAILVNRERDPVLKRLEGRAVVIAAQTRAQRSGLASVELVQKNAGLVVDAMGGVVEDATPASPTSLPISLQLWYWS</sequence>
<keyword evidence="4" id="KW-1185">Reference proteome</keyword>
<dbReference type="InterPro" id="IPR055164">
    <property type="entry name" value="EDR1/CTR1/ARMC3-like_pept-like"/>
</dbReference>
<evidence type="ECO:0000256" key="1">
    <source>
        <dbReference type="SAM" id="MobiDB-lite"/>
    </source>
</evidence>
<comment type="caution">
    <text evidence="3">The sequence shown here is derived from an EMBL/GenBank/DDBJ whole genome shotgun (WGS) entry which is preliminary data.</text>
</comment>
<reference evidence="3" key="1">
    <citation type="submission" date="2023-07" db="EMBL/GenBank/DDBJ databases">
        <title>A chromosome-level genome assembly of Lolium multiflorum.</title>
        <authorList>
            <person name="Chen Y."/>
            <person name="Copetti D."/>
            <person name="Kolliker R."/>
            <person name="Studer B."/>
        </authorList>
    </citation>
    <scope>NUCLEOTIDE SEQUENCE</scope>
    <source>
        <strain evidence="3">02402/16</strain>
        <tissue evidence="3">Leaf</tissue>
    </source>
</reference>
<gene>
    <name evidence="3" type="ORF">QYE76_038393</name>
</gene>
<protein>
    <recommendedName>
        <fullName evidence="2">EDR1/CTR1/ARMC3-like peptidase-like domain-containing protein</fullName>
    </recommendedName>
</protein>
<feature type="region of interest" description="Disordered" evidence="1">
    <location>
        <begin position="1"/>
        <end position="48"/>
    </location>
</feature>
<organism evidence="3 4">
    <name type="scientific">Lolium multiflorum</name>
    <name type="common">Italian ryegrass</name>
    <name type="synonym">Lolium perenne subsp. multiflorum</name>
    <dbReference type="NCBI Taxonomy" id="4521"/>
    <lineage>
        <taxon>Eukaryota</taxon>
        <taxon>Viridiplantae</taxon>
        <taxon>Streptophyta</taxon>
        <taxon>Embryophyta</taxon>
        <taxon>Tracheophyta</taxon>
        <taxon>Spermatophyta</taxon>
        <taxon>Magnoliopsida</taxon>
        <taxon>Liliopsida</taxon>
        <taxon>Poales</taxon>
        <taxon>Poaceae</taxon>
        <taxon>BOP clade</taxon>
        <taxon>Pooideae</taxon>
        <taxon>Poodae</taxon>
        <taxon>Poeae</taxon>
        <taxon>Poeae Chloroplast Group 2 (Poeae type)</taxon>
        <taxon>Loliodinae</taxon>
        <taxon>Loliinae</taxon>
        <taxon>Lolium</taxon>
    </lineage>
</organism>